<name>A0A942I625_9HYPH</name>
<organism evidence="2 3">
    <name type="scientific">Devosia litorisediminis</name>
    <dbReference type="NCBI Taxonomy" id="2829817"/>
    <lineage>
        <taxon>Bacteria</taxon>
        <taxon>Pseudomonadati</taxon>
        <taxon>Pseudomonadota</taxon>
        <taxon>Alphaproteobacteria</taxon>
        <taxon>Hyphomicrobiales</taxon>
        <taxon>Devosiaceae</taxon>
        <taxon>Devosia</taxon>
    </lineage>
</organism>
<protein>
    <submittedName>
        <fullName evidence="2">ABC transporter substrate-binding protein</fullName>
    </submittedName>
</protein>
<dbReference type="Proteomes" id="UP000678281">
    <property type="component" value="Unassembled WGS sequence"/>
</dbReference>
<feature type="domain" description="SsuA/THI5-like" evidence="1">
    <location>
        <begin position="59"/>
        <end position="147"/>
    </location>
</feature>
<evidence type="ECO:0000313" key="3">
    <source>
        <dbReference type="Proteomes" id="UP000678281"/>
    </source>
</evidence>
<dbReference type="SUPFAM" id="SSF53850">
    <property type="entry name" value="Periplasmic binding protein-like II"/>
    <property type="match status" value="1"/>
</dbReference>
<dbReference type="Pfam" id="PF09084">
    <property type="entry name" value="NMT1"/>
    <property type="match status" value="1"/>
</dbReference>
<dbReference type="EMBL" id="JAGXTP010000002">
    <property type="protein sequence ID" value="MBS3849771.1"/>
    <property type="molecule type" value="Genomic_DNA"/>
</dbReference>
<accession>A0A942I625</accession>
<keyword evidence="3" id="KW-1185">Reference proteome</keyword>
<evidence type="ECO:0000259" key="1">
    <source>
        <dbReference type="Pfam" id="PF09084"/>
    </source>
</evidence>
<reference evidence="2" key="1">
    <citation type="submission" date="2021-04" db="EMBL/GenBank/DDBJ databases">
        <title>Devosia litorisediminis sp. nov., isolated from a sand dune.</title>
        <authorList>
            <person name="Park S."/>
            <person name="Yoon J.-H."/>
        </authorList>
    </citation>
    <scope>NUCLEOTIDE SEQUENCE</scope>
    <source>
        <strain evidence="2">BSSL-BM10</strain>
    </source>
</reference>
<dbReference type="InterPro" id="IPR015168">
    <property type="entry name" value="SsuA/THI5"/>
</dbReference>
<evidence type="ECO:0000313" key="2">
    <source>
        <dbReference type="EMBL" id="MBS3849771.1"/>
    </source>
</evidence>
<sequence>MAVTVSTLLGDYPITHAFKAAAATSDVAFDFLPGKPVTYFRRFFQKLDIDIAEVPIMTFLIARERGVPVALLPAIVLGGSQHEYLFRNATSDLGSPADLAGRRIGVRSYSVTTVAWLRDILQREHGVDPSTITWVTFEPPHLPILKDLPNVVAAPAGISCDEMLAVGQLDAAVLRAVPTGRNFVHVIEDPVAAGDAWCKREAGLQINHMVAVPRAFASANPEAVSAFMAGLRASARRAGKENLIGLDSIRHSLELSIQCAVRQGLIHSEPQIDQLFAQSSFGP</sequence>
<gene>
    <name evidence="2" type="ORF">KD146_13790</name>
</gene>
<proteinExistence type="predicted"/>
<dbReference type="Gene3D" id="3.40.190.10">
    <property type="entry name" value="Periplasmic binding protein-like II"/>
    <property type="match status" value="2"/>
</dbReference>
<comment type="caution">
    <text evidence="2">The sequence shown here is derived from an EMBL/GenBank/DDBJ whole genome shotgun (WGS) entry which is preliminary data.</text>
</comment>
<dbReference type="AlphaFoldDB" id="A0A942I625"/>